<dbReference type="Proteomes" id="UP000017842">
    <property type="component" value="Unassembled WGS sequence"/>
</dbReference>
<dbReference type="InterPro" id="IPR036291">
    <property type="entry name" value="NAD(P)-bd_dom_sf"/>
</dbReference>
<proteinExistence type="predicted"/>
<name>V5B2H0_9GAMM</name>
<dbReference type="EMBL" id="AYLO01000152">
    <property type="protein sequence ID" value="ESS67390.1"/>
    <property type="molecule type" value="Genomic_DNA"/>
</dbReference>
<accession>V5B2H0</accession>
<keyword evidence="2" id="KW-1185">Reference proteome</keyword>
<comment type="caution">
    <text evidence="1">The sequence shown here is derived from an EMBL/GenBank/DDBJ whole genome shotgun (WGS) entry which is preliminary data.</text>
</comment>
<dbReference type="AlphaFoldDB" id="V5B2H0"/>
<organism evidence="1 2">
    <name type="scientific">Methyloglobulus morosus KoM1</name>
    <dbReference type="NCBI Taxonomy" id="1116472"/>
    <lineage>
        <taxon>Bacteria</taxon>
        <taxon>Pseudomonadati</taxon>
        <taxon>Pseudomonadota</taxon>
        <taxon>Gammaproteobacteria</taxon>
        <taxon>Methylococcales</taxon>
        <taxon>Methylococcaceae</taxon>
        <taxon>Methyloglobulus</taxon>
    </lineage>
</organism>
<dbReference type="SUPFAM" id="SSF51735">
    <property type="entry name" value="NAD(P)-binding Rossmann-fold domains"/>
    <property type="match status" value="1"/>
</dbReference>
<gene>
    <name evidence="1" type="ORF">MGMO_167c00110</name>
</gene>
<protein>
    <recommendedName>
        <fullName evidence="3">Short-chain dehydrogenase/reductase SDR</fullName>
    </recommendedName>
</protein>
<evidence type="ECO:0000313" key="1">
    <source>
        <dbReference type="EMBL" id="ESS67390.1"/>
    </source>
</evidence>
<evidence type="ECO:0008006" key="3">
    <source>
        <dbReference type="Google" id="ProtNLM"/>
    </source>
</evidence>
<dbReference type="RefSeq" id="WP_023496397.1">
    <property type="nucleotide sequence ID" value="NZ_AYLO01000152.1"/>
</dbReference>
<reference evidence="1 2" key="1">
    <citation type="journal article" date="2013" name="Genome Announc.">
        <title>Draft Genome Sequence of the Methanotrophic Gammaproteobacterium Methyloglobulus morosus DSM 22980 Strain KoM1.</title>
        <authorList>
            <person name="Poehlein A."/>
            <person name="Deutzmann J.S."/>
            <person name="Daniel R."/>
            <person name="Simeonova D.D."/>
        </authorList>
    </citation>
    <scope>NUCLEOTIDE SEQUENCE [LARGE SCALE GENOMIC DNA]</scope>
    <source>
        <strain evidence="1 2">KoM1</strain>
    </source>
</reference>
<evidence type="ECO:0000313" key="2">
    <source>
        <dbReference type="Proteomes" id="UP000017842"/>
    </source>
</evidence>
<sequence length="67" mass="7297">MKLDNKTLFVTGSNRGLGKALVKALLKHPVSKIYAAANPCRPIVDPIRPARKRCSFGLVEMAAMSFP</sequence>
<dbReference type="Gene3D" id="3.40.50.720">
    <property type="entry name" value="NAD(P)-binding Rossmann-like Domain"/>
    <property type="match status" value="1"/>
</dbReference>